<evidence type="ECO:0000256" key="2">
    <source>
        <dbReference type="ARBA" id="ARBA00010792"/>
    </source>
</evidence>
<keyword evidence="11" id="KW-1185">Reference proteome</keyword>
<accession>A0A285S777</accession>
<evidence type="ECO:0000256" key="7">
    <source>
        <dbReference type="SAM" id="MobiDB-lite"/>
    </source>
</evidence>
<dbReference type="InterPro" id="IPR032816">
    <property type="entry name" value="VTT_dom"/>
</dbReference>
<dbReference type="InterPro" id="IPR032818">
    <property type="entry name" value="DedA-like"/>
</dbReference>
<dbReference type="Gene3D" id="1.20.144.10">
    <property type="entry name" value="Phosphatidic acid phosphatase type 2/haloperoxidase"/>
    <property type="match status" value="1"/>
</dbReference>
<evidence type="ECO:0000256" key="8">
    <source>
        <dbReference type="SAM" id="Phobius"/>
    </source>
</evidence>
<evidence type="ECO:0000256" key="5">
    <source>
        <dbReference type="ARBA" id="ARBA00022989"/>
    </source>
</evidence>
<evidence type="ECO:0000256" key="4">
    <source>
        <dbReference type="ARBA" id="ARBA00022692"/>
    </source>
</evidence>
<comment type="similarity">
    <text evidence="2">Belongs to the DedA family.</text>
</comment>
<comment type="subcellular location">
    <subcellularLocation>
        <location evidence="1">Cell membrane</location>
        <topology evidence="1">Multi-pass membrane protein</topology>
    </subcellularLocation>
</comment>
<feature type="transmembrane region" description="Helical" evidence="8">
    <location>
        <begin position="421"/>
        <end position="440"/>
    </location>
</feature>
<name>A0A285S777_9HYPH</name>
<evidence type="ECO:0000313" key="10">
    <source>
        <dbReference type="EMBL" id="SOC00835.1"/>
    </source>
</evidence>
<dbReference type="Pfam" id="PF14067">
    <property type="entry name" value="LssY_C"/>
    <property type="match status" value="1"/>
</dbReference>
<dbReference type="PANTHER" id="PTHR30353">
    <property type="entry name" value="INNER MEMBRANE PROTEIN DEDA-RELATED"/>
    <property type="match status" value="1"/>
</dbReference>
<dbReference type="SMART" id="SM00014">
    <property type="entry name" value="acidPPc"/>
    <property type="match status" value="1"/>
</dbReference>
<evidence type="ECO:0000256" key="3">
    <source>
        <dbReference type="ARBA" id="ARBA00022475"/>
    </source>
</evidence>
<dbReference type="PANTHER" id="PTHR30353:SF15">
    <property type="entry name" value="INNER MEMBRANE PROTEIN YABI"/>
    <property type="match status" value="1"/>
</dbReference>
<dbReference type="RefSeq" id="WP_097174412.1">
    <property type="nucleotide sequence ID" value="NZ_OBML01000003.1"/>
</dbReference>
<feature type="transmembrane region" description="Helical" evidence="8">
    <location>
        <begin position="151"/>
        <end position="173"/>
    </location>
</feature>
<keyword evidence="4 8" id="KW-0812">Transmembrane</keyword>
<protein>
    <submittedName>
        <fullName evidence="10">Undecaprenyl-diphosphatase</fullName>
    </submittedName>
</protein>
<feature type="transmembrane region" description="Helical" evidence="8">
    <location>
        <begin position="367"/>
        <end position="384"/>
    </location>
</feature>
<organism evidence="10 11">
    <name type="scientific">Stappia indica</name>
    <dbReference type="NCBI Taxonomy" id="538381"/>
    <lineage>
        <taxon>Bacteria</taxon>
        <taxon>Pseudomonadati</taxon>
        <taxon>Pseudomonadota</taxon>
        <taxon>Alphaproteobacteria</taxon>
        <taxon>Hyphomicrobiales</taxon>
        <taxon>Stappiaceae</taxon>
        <taxon>Stappia</taxon>
    </lineage>
</organism>
<evidence type="ECO:0000259" key="9">
    <source>
        <dbReference type="SMART" id="SM00014"/>
    </source>
</evidence>
<dbReference type="OrthoDB" id="9801622at2"/>
<feature type="region of interest" description="Disordered" evidence="7">
    <location>
        <begin position="676"/>
        <end position="707"/>
    </location>
</feature>
<dbReference type="SUPFAM" id="SSF48317">
    <property type="entry name" value="Acid phosphatase/Vanadium-dependent haloperoxidase"/>
    <property type="match status" value="1"/>
</dbReference>
<feature type="transmembrane region" description="Helical" evidence="8">
    <location>
        <begin position="179"/>
        <end position="205"/>
    </location>
</feature>
<feature type="transmembrane region" description="Helical" evidence="8">
    <location>
        <begin position="242"/>
        <end position="265"/>
    </location>
</feature>
<feature type="transmembrane region" description="Helical" evidence="8">
    <location>
        <begin position="21"/>
        <end position="48"/>
    </location>
</feature>
<feature type="transmembrane region" description="Helical" evidence="8">
    <location>
        <begin position="396"/>
        <end position="415"/>
    </location>
</feature>
<dbReference type="Pfam" id="PF01569">
    <property type="entry name" value="PAP2"/>
    <property type="match status" value="1"/>
</dbReference>
<gene>
    <name evidence="10" type="ORF">SAMN05421512_103378</name>
</gene>
<evidence type="ECO:0000256" key="6">
    <source>
        <dbReference type="ARBA" id="ARBA00023136"/>
    </source>
</evidence>
<evidence type="ECO:0000256" key="1">
    <source>
        <dbReference type="ARBA" id="ARBA00004651"/>
    </source>
</evidence>
<dbReference type="Proteomes" id="UP000219331">
    <property type="component" value="Unassembled WGS sequence"/>
</dbReference>
<feature type="transmembrane region" description="Helical" evidence="8">
    <location>
        <begin position="326"/>
        <end position="347"/>
    </location>
</feature>
<feature type="transmembrane region" description="Helical" evidence="8">
    <location>
        <begin position="293"/>
        <end position="319"/>
    </location>
</feature>
<dbReference type="InterPro" id="IPR036938">
    <property type="entry name" value="PAP2/HPO_sf"/>
</dbReference>
<dbReference type="CDD" id="cd03392">
    <property type="entry name" value="PAP2_like_2"/>
    <property type="match status" value="1"/>
</dbReference>
<keyword evidence="5 8" id="KW-1133">Transmembrane helix</keyword>
<feature type="transmembrane region" description="Helical" evidence="8">
    <location>
        <begin position="447"/>
        <end position="468"/>
    </location>
</feature>
<dbReference type="STRING" id="538381.GCA_001696535_04489"/>
<evidence type="ECO:0000313" key="11">
    <source>
        <dbReference type="Proteomes" id="UP000219331"/>
    </source>
</evidence>
<sequence>MTDLLNQLVAFIGENPLLANVVVFTIAMGEALFIIGMFVPSTVVLVGAGTLVGLGKLDPWPILFWTTMGAIAGDAISYWVGHVYKHQIKSVWPFNRYRTLVDRGEAYFLLHGGKSVFIGRFVPGVKAIVPGIAGMVGMPVGRFTFINVTSAIVWAIVHLGPGVIAGTAFSALGEISGRLATVLGVLLVLLFVAVMIARWLILIVLPLYAGSRLRTVEWLGRHQNRVSLWLAKMLDPAHPRSAGMIVSALLLIVTVPLFAALAAAISPDNGLNRADTSIRNLFQDLRTPVGDDIMTFITMLGDGVVIASVAAVVIAYLFARKAWRRATGLMIAIASAAVFVPLFKMLFQRERPIEIYTGADALSFPSGHATLTAVLFGIIAVLVAHDRSPLIKAGIFSLAVPLIGAVAFSRIYLGAHWMSDVVGGITFGTAMVAIFAFVFGSVHNEKIGRWSLAGLTVATLAVVGGIHVSRDFDRAREMYRPTKPIETLTSQEWLSGGWEKVPTHRIELSGEREEPLILQWSGDPQALADALARDGYRPAPGWSLTTFAGFLTGQTAPEDLPALPRIQNGRGADLVLVRQDEDEPAGADGSTDGGRWVLRLWQTRFEIVTQDGERLPLRVGSLIHERILRPLNELSAPRADRDLPQADENPLNGLPGVVLKMRSDGSTVALGGEAVDLPNAGQSIGQGADQGAVQAPAASSGTASTPQ</sequence>
<dbReference type="InterPro" id="IPR000326">
    <property type="entry name" value="PAP2/HPO"/>
</dbReference>
<dbReference type="GO" id="GO:0005886">
    <property type="term" value="C:plasma membrane"/>
    <property type="evidence" value="ECO:0007669"/>
    <property type="project" value="UniProtKB-SubCell"/>
</dbReference>
<dbReference type="AlphaFoldDB" id="A0A285S777"/>
<feature type="compositionally biased region" description="Low complexity" evidence="7">
    <location>
        <begin position="695"/>
        <end position="707"/>
    </location>
</feature>
<feature type="transmembrane region" description="Helical" evidence="8">
    <location>
        <begin position="60"/>
        <end position="80"/>
    </location>
</feature>
<feature type="domain" description="Phosphatidic acid phosphatase type 2/haloperoxidase" evidence="9">
    <location>
        <begin position="327"/>
        <end position="436"/>
    </location>
</feature>
<keyword evidence="6 8" id="KW-0472">Membrane</keyword>
<proteinExistence type="inferred from homology"/>
<dbReference type="EMBL" id="OBML01000003">
    <property type="protein sequence ID" value="SOC00835.1"/>
    <property type="molecule type" value="Genomic_DNA"/>
</dbReference>
<dbReference type="Pfam" id="PF09335">
    <property type="entry name" value="VTT_dom"/>
    <property type="match status" value="1"/>
</dbReference>
<reference evidence="10 11" key="1">
    <citation type="submission" date="2017-08" db="EMBL/GenBank/DDBJ databases">
        <authorList>
            <person name="de Groot N.N."/>
        </authorList>
    </citation>
    <scope>NUCLEOTIDE SEQUENCE [LARGE SCALE GENOMIC DNA]</scope>
    <source>
        <strain evidence="10 11">USBA 352</strain>
    </source>
</reference>
<dbReference type="InterPro" id="IPR025902">
    <property type="entry name" value="LssY-like-C_dom"/>
</dbReference>
<keyword evidence="3" id="KW-1003">Cell membrane</keyword>